<dbReference type="AlphaFoldDB" id="V7D1Q2"/>
<dbReference type="OMA" id="SNMRWLP"/>
<proteinExistence type="predicted"/>
<dbReference type="SUPFAM" id="SSF81631">
    <property type="entry name" value="PAP/OAS1 substrate-binding domain"/>
    <property type="match status" value="1"/>
</dbReference>
<dbReference type="eggNOG" id="KOG2277">
    <property type="taxonomic scope" value="Eukaryota"/>
</dbReference>
<feature type="compositionally biased region" description="Polar residues" evidence="1">
    <location>
        <begin position="409"/>
        <end position="437"/>
    </location>
</feature>
<dbReference type="SMR" id="V7D1Q2"/>
<dbReference type="PhylomeDB" id="V7D1Q2"/>
<gene>
    <name evidence="3" type="ORF">PHAVU_001G236100g</name>
</gene>
<organism evidence="3 4">
    <name type="scientific">Phaseolus vulgaris</name>
    <name type="common">Kidney bean</name>
    <name type="synonym">French bean</name>
    <dbReference type="NCBI Taxonomy" id="3885"/>
    <lineage>
        <taxon>Eukaryota</taxon>
        <taxon>Viridiplantae</taxon>
        <taxon>Streptophyta</taxon>
        <taxon>Embryophyta</taxon>
        <taxon>Tracheophyta</taxon>
        <taxon>Spermatophyta</taxon>
        <taxon>Magnoliopsida</taxon>
        <taxon>eudicotyledons</taxon>
        <taxon>Gunneridae</taxon>
        <taxon>Pentapetalae</taxon>
        <taxon>rosids</taxon>
        <taxon>fabids</taxon>
        <taxon>Fabales</taxon>
        <taxon>Fabaceae</taxon>
        <taxon>Papilionoideae</taxon>
        <taxon>50 kb inversion clade</taxon>
        <taxon>NPAAA clade</taxon>
        <taxon>indigoferoid/millettioid clade</taxon>
        <taxon>Phaseoleae</taxon>
        <taxon>Phaseolus</taxon>
    </lineage>
</organism>
<dbReference type="Pfam" id="PF22600">
    <property type="entry name" value="MTPAP-like_central"/>
    <property type="match status" value="1"/>
</dbReference>
<feature type="region of interest" description="Disordered" evidence="1">
    <location>
        <begin position="384"/>
        <end position="509"/>
    </location>
</feature>
<dbReference type="GO" id="GO:0031123">
    <property type="term" value="P:RNA 3'-end processing"/>
    <property type="evidence" value="ECO:0007669"/>
    <property type="project" value="TreeGrafter"/>
</dbReference>
<reference evidence="4" key="1">
    <citation type="journal article" date="2014" name="Nat. Genet.">
        <title>A reference genome for common bean and genome-wide analysis of dual domestications.</title>
        <authorList>
            <person name="Schmutz J."/>
            <person name="McClean P.E."/>
            <person name="Mamidi S."/>
            <person name="Wu G.A."/>
            <person name="Cannon S.B."/>
            <person name="Grimwood J."/>
            <person name="Jenkins J."/>
            <person name="Shu S."/>
            <person name="Song Q."/>
            <person name="Chavarro C."/>
            <person name="Torres-Torres M."/>
            <person name="Geffroy V."/>
            <person name="Moghaddam S.M."/>
            <person name="Gao D."/>
            <person name="Abernathy B."/>
            <person name="Barry K."/>
            <person name="Blair M."/>
            <person name="Brick M.A."/>
            <person name="Chovatia M."/>
            <person name="Gepts P."/>
            <person name="Goodstein D.M."/>
            <person name="Gonzales M."/>
            <person name="Hellsten U."/>
            <person name="Hyten D.L."/>
            <person name="Jia G."/>
            <person name="Kelly J.D."/>
            <person name="Kudrna D."/>
            <person name="Lee R."/>
            <person name="Richard M.M."/>
            <person name="Miklas P.N."/>
            <person name="Osorno J.M."/>
            <person name="Rodrigues J."/>
            <person name="Thareau V."/>
            <person name="Urrea C.A."/>
            <person name="Wang M."/>
            <person name="Yu Y."/>
            <person name="Zhang M."/>
            <person name="Wing R.A."/>
            <person name="Cregan P.B."/>
            <person name="Rokhsar D.S."/>
            <person name="Jackson S.A."/>
        </authorList>
    </citation>
    <scope>NUCLEOTIDE SEQUENCE [LARGE SCALE GENOMIC DNA]</scope>
    <source>
        <strain evidence="4">cv. G19833</strain>
    </source>
</reference>
<dbReference type="OrthoDB" id="2274644at2759"/>
<feature type="compositionally biased region" description="Polar residues" evidence="1">
    <location>
        <begin position="485"/>
        <end position="494"/>
    </location>
</feature>
<accession>V7D1Q2</accession>
<evidence type="ECO:0000313" key="3">
    <source>
        <dbReference type="EMBL" id="ESW35455.1"/>
    </source>
</evidence>
<dbReference type="STRING" id="3885.V7D1Q2"/>
<evidence type="ECO:0000259" key="2">
    <source>
        <dbReference type="Pfam" id="PF22600"/>
    </source>
</evidence>
<feature type="compositionally biased region" description="Polar residues" evidence="1">
    <location>
        <begin position="445"/>
        <end position="454"/>
    </location>
</feature>
<dbReference type="InterPro" id="IPR043519">
    <property type="entry name" value="NT_sf"/>
</dbReference>
<dbReference type="PANTHER" id="PTHR12271">
    <property type="entry name" value="POLY A POLYMERASE CID PAP -RELATED"/>
    <property type="match status" value="1"/>
</dbReference>
<dbReference type="CDD" id="cd05402">
    <property type="entry name" value="NT_PAP_TUTase"/>
    <property type="match status" value="1"/>
</dbReference>
<feature type="domain" description="Poly(A) RNA polymerase mitochondrial-like central palm" evidence="2">
    <location>
        <begin position="10"/>
        <end position="145"/>
    </location>
</feature>
<dbReference type="GO" id="GO:0050265">
    <property type="term" value="F:RNA uridylyltransferase activity"/>
    <property type="evidence" value="ECO:0007669"/>
    <property type="project" value="TreeGrafter"/>
</dbReference>
<dbReference type="Gene3D" id="1.10.1410.10">
    <property type="match status" value="1"/>
</dbReference>
<evidence type="ECO:0000313" key="4">
    <source>
        <dbReference type="Proteomes" id="UP000000226"/>
    </source>
</evidence>
<dbReference type="PANTHER" id="PTHR12271:SF123">
    <property type="entry name" value="PROTEIN HESO1"/>
    <property type="match status" value="1"/>
</dbReference>
<sequence length="509" mass="56543">MSTHSMLDIVLKDILQVVTPLQEDWQIRFAILNDLRSIVESVESLRGATVEPFGSFVSNLFTRWGDLDISIELSNGLHISSAGKKQKQTLLGEVLKALRMKGAGSHLQFISSARVPILKFKSNRQGVSCDISINNLPGQMKSKILLWINKIDGRFHDMVLLVKEWAKAHKINNSKTGTFNSYSLSLLVIFHFQTCVPAILPPLKYIYPGNMVDDLKGIRADAENLIAETCNAGINRHISNTARSINKKSVPDLFVEFLRKYAQMDSWASELGICPYTGQWEQIENNTIWLPKTYSIFVEDPFEQPQNTARSVNAGQLKKISDTFSKTYAFLSSNHHNLNSLLTMLAPPHVVKSITTPIRNYDGSYFHPTQPKVQRAMRPPLQLQPHFQYAGPGTSSNSSPSNGNMQMPRGTNSYIPSSNGHIQMSRGTSINIPSSNGHIPMPRGTNISSSSSNGHMPMPRGTNIGSSSLNGHIQKPRGTKKPRGTNFNSSSSNGHVVMHKGQQIWRPKS</sequence>
<dbReference type="Gene3D" id="3.30.460.10">
    <property type="entry name" value="Beta Polymerase, domain 2"/>
    <property type="match status" value="1"/>
</dbReference>
<name>V7D1Q2_PHAVU</name>
<feature type="compositionally biased region" description="Low complexity" evidence="1">
    <location>
        <begin position="391"/>
        <end position="404"/>
    </location>
</feature>
<keyword evidence="4" id="KW-1185">Reference proteome</keyword>
<feature type="compositionally biased region" description="Basic residues" evidence="1">
    <location>
        <begin position="474"/>
        <end position="483"/>
    </location>
</feature>
<dbReference type="EMBL" id="CM002288">
    <property type="protein sequence ID" value="ESW35455.1"/>
    <property type="molecule type" value="Genomic_DNA"/>
</dbReference>
<dbReference type="Gramene" id="ESW35455">
    <property type="protein sequence ID" value="ESW35455"/>
    <property type="gene ID" value="PHAVU_001G236100g"/>
</dbReference>
<evidence type="ECO:0000256" key="1">
    <source>
        <dbReference type="SAM" id="MobiDB-lite"/>
    </source>
</evidence>
<protein>
    <recommendedName>
        <fullName evidence="2">Poly(A) RNA polymerase mitochondrial-like central palm domain-containing protein</fullName>
    </recommendedName>
</protein>
<dbReference type="InterPro" id="IPR054708">
    <property type="entry name" value="MTPAP-like_central"/>
</dbReference>
<dbReference type="SUPFAM" id="SSF81301">
    <property type="entry name" value="Nucleotidyltransferase"/>
    <property type="match status" value="1"/>
</dbReference>
<dbReference type="Proteomes" id="UP000000226">
    <property type="component" value="Chromosome 1"/>
</dbReference>